<gene>
    <name evidence="1" type="ORF">LOK49_LG04G01428</name>
</gene>
<comment type="caution">
    <text evidence="1">The sequence shown here is derived from an EMBL/GenBank/DDBJ whole genome shotgun (WGS) entry which is preliminary data.</text>
</comment>
<accession>A0ACC0HX32</accession>
<evidence type="ECO:0000313" key="2">
    <source>
        <dbReference type="Proteomes" id="UP001060215"/>
    </source>
</evidence>
<sequence length="89" mass="9880">MSLHKLSPLTVADLLKYNNIQKVKLFDADPDVVKALMGTGIQLMVRIPNEMLSLISSSTVAFDLWVRQNISRYIVKGGVDIRASSEGFN</sequence>
<dbReference type="EMBL" id="CM045759">
    <property type="protein sequence ID" value="KAI8017716.1"/>
    <property type="molecule type" value="Genomic_DNA"/>
</dbReference>
<keyword evidence="2" id="KW-1185">Reference proteome</keyword>
<organism evidence="1 2">
    <name type="scientific">Camellia lanceoleosa</name>
    <dbReference type="NCBI Taxonomy" id="1840588"/>
    <lineage>
        <taxon>Eukaryota</taxon>
        <taxon>Viridiplantae</taxon>
        <taxon>Streptophyta</taxon>
        <taxon>Embryophyta</taxon>
        <taxon>Tracheophyta</taxon>
        <taxon>Spermatophyta</taxon>
        <taxon>Magnoliopsida</taxon>
        <taxon>eudicotyledons</taxon>
        <taxon>Gunneridae</taxon>
        <taxon>Pentapetalae</taxon>
        <taxon>asterids</taxon>
        <taxon>Ericales</taxon>
        <taxon>Theaceae</taxon>
        <taxon>Camellia</taxon>
    </lineage>
</organism>
<evidence type="ECO:0000313" key="1">
    <source>
        <dbReference type="EMBL" id="KAI8017716.1"/>
    </source>
</evidence>
<reference evidence="1 2" key="1">
    <citation type="journal article" date="2022" name="Plant J.">
        <title>Chromosome-level genome of Camellia lanceoleosa provides a valuable resource for understanding genome evolution and self-incompatibility.</title>
        <authorList>
            <person name="Gong W."/>
            <person name="Xiao S."/>
            <person name="Wang L."/>
            <person name="Liao Z."/>
            <person name="Chang Y."/>
            <person name="Mo W."/>
            <person name="Hu G."/>
            <person name="Li W."/>
            <person name="Zhao G."/>
            <person name="Zhu H."/>
            <person name="Hu X."/>
            <person name="Ji K."/>
            <person name="Xiang X."/>
            <person name="Song Q."/>
            <person name="Yuan D."/>
            <person name="Jin S."/>
            <person name="Zhang L."/>
        </authorList>
    </citation>
    <scope>NUCLEOTIDE SEQUENCE [LARGE SCALE GENOMIC DNA]</scope>
    <source>
        <strain evidence="1">SQ_2022a</strain>
    </source>
</reference>
<dbReference type="Proteomes" id="UP001060215">
    <property type="component" value="Chromosome 2"/>
</dbReference>
<protein>
    <submittedName>
        <fullName evidence="1">Glucan endo-1,3-beta-glucosidase 5</fullName>
    </submittedName>
</protein>
<name>A0ACC0HX32_9ERIC</name>
<proteinExistence type="predicted"/>